<dbReference type="Pfam" id="PF00439">
    <property type="entry name" value="Bromodomain"/>
    <property type="match status" value="1"/>
</dbReference>
<feature type="compositionally biased region" description="Basic residues" evidence="3">
    <location>
        <begin position="1"/>
        <end position="15"/>
    </location>
</feature>
<dbReference type="SMART" id="SM00297">
    <property type="entry name" value="BROMO"/>
    <property type="match status" value="1"/>
</dbReference>
<feature type="compositionally biased region" description="Polar residues" evidence="3">
    <location>
        <begin position="100"/>
        <end position="115"/>
    </location>
</feature>
<reference evidence="5 6" key="1">
    <citation type="journal article" date="2020" name="Nat. Food">
        <title>A phased Vanilla planifolia genome enables genetic improvement of flavour and production.</title>
        <authorList>
            <person name="Hasing T."/>
            <person name="Tang H."/>
            <person name="Brym M."/>
            <person name="Khazi F."/>
            <person name="Huang T."/>
            <person name="Chambers A.H."/>
        </authorList>
    </citation>
    <scope>NUCLEOTIDE SEQUENCE [LARGE SCALE GENOMIC DNA]</scope>
    <source>
        <tissue evidence="5">Leaf</tissue>
    </source>
</reference>
<organism evidence="5 6">
    <name type="scientific">Vanilla planifolia</name>
    <name type="common">Vanilla</name>
    <dbReference type="NCBI Taxonomy" id="51239"/>
    <lineage>
        <taxon>Eukaryota</taxon>
        <taxon>Viridiplantae</taxon>
        <taxon>Streptophyta</taxon>
        <taxon>Embryophyta</taxon>
        <taxon>Tracheophyta</taxon>
        <taxon>Spermatophyta</taxon>
        <taxon>Magnoliopsida</taxon>
        <taxon>Liliopsida</taxon>
        <taxon>Asparagales</taxon>
        <taxon>Orchidaceae</taxon>
        <taxon>Vanilloideae</taxon>
        <taxon>Vanilleae</taxon>
        <taxon>Vanilla</taxon>
    </lineage>
</organism>
<feature type="compositionally biased region" description="Basic and acidic residues" evidence="3">
    <location>
        <begin position="487"/>
        <end position="504"/>
    </location>
</feature>
<feature type="compositionally biased region" description="Polar residues" evidence="3">
    <location>
        <begin position="414"/>
        <end position="434"/>
    </location>
</feature>
<dbReference type="PRINTS" id="PR00503">
    <property type="entry name" value="BROMODOMAIN"/>
</dbReference>
<dbReference type="AlphaFoldDB" id="A0A835V1Q0"/>
<feature type="compositionally biased region" description="Polar residues" evidence="3">
    <location>
        <begin position="64"/>
        <end position="82"/>
    </location>
</feature>
<feature type="compositionally biased region" description="Basic and acidic residues" evidence="3">
    <location>
        <begin position="438"/>
        <end position="453"/>
    </location>
</feature>
<evidence type="ECO:0000313" key="6">
    <source>
        <dbReference type="Proteomes" id="UP000636800"/>
    </source>
</evidence>
<feature type="region of interest" description="Disordered" evidence="3">
    <location>
        <begin position="145"/>
        <end position="166"/>
    </location>
</feature>
<feature type="compositionally biased region" description="Basic residues" evidence="3">
    <location>
        <begin position="351"/>
        <end position="366"/>
    </location>
</feature>
<name>A0A835V1Q0_VANPL</name>
<evidence type="ECO:0000259" key="4">
    <source>
        <dbReference type="PROSITE" id="PS50014"/>
    </source>
</evidence>
<keyword evidence="1 2" id="KW-0103">Bromodomain</keyword>
<evidence type="ECO:0000256" key="1">
    <source>
        <dbReference type="ARBA" id="ARBA00023117"/>
    </source>
</evidence>
<feature type="compositionally biased region" description="Polar residues" evidence="3">
    <location>
        <begin position="20"/>
        <end position="31"/>
    </location>
</feature>
<feature type="domain" description="Bromo" evidence="4">
    <location>
        <begin position="239"/>
        <end position="312"/>
    </location>
</feature>
<sequence>MKRKRGSRGPSKKVKRNDISIGNNPISPTISNEEDTVGQNGEDHAKYELDFEHPTIVYSKSAKVPSSNTDVANTKSTPTMKSGHSRVKVKLKSSKLDPYRSSSDVQMPSVHTPNDSDMGKPQSVMDMNEATSRKADIADQTLETSNAIPESHRKKPGSIKIKSTMCSGFSDDSIKEKKYNKLSTPDRQEDRIIAASAKGKISDLSPTRRLQPMGTKMPQGDLGHNMELSASLSVIRKVMKMDAAEPFNSPVNPVALGIPDYFEIIDTPMDFGSICRDLEHGNKYIDSLDVYKDVQFIWDNCYKYNNKGDYVLELMKRVKKNFMKYWSAAGLQTVVFGGKYGKIQGDDSLHHKSTSKIKSKHKRRRHGIDGHKSNCLCAVCVVRRRRKEREEHSAVVESNTSVGHASFPDDSKLEVSSTDNLGSEGTSSSLNRSPETYADAKMDESENVERVETIEVTGTDEADRLGTSDRDVELYPNSTKNENSSIPHEEGTFDVSKQHSHDQEGYLISPSNKQSSKLEEDEGDKEDVKDDEMTQEVSYPSGEETKQMQIPPQQENHLILSLCCGLFPSSSRSVWNGPHSLYPVVRSPAIRSNNLIKSALASVMNDVMHES</sequence>
<gene>
    <name evidence="5" type="ORF">HPP92_011333</name>
</gene>
<dbReference type="PANTHER" id="PTHR47809">
    <property type="entry name" value="DNA-BINDING BROMODOMAIN-CONTAINING PROTEIN"/>
    <property type="match status" value="1"/>
</dbReference>
<evidence type="ECO:0000256" key="2">
    <source>
        <dbReference type="PROSITE-ProRule" id="PRU00035"/>
    </source>
</evidence>
<proteinExistence type="predicted"/>
<feature type="region of interest" description="Disordered" evidence="3">
    <location>
        <begin position="389"/>
        <end position="546"/>
    </location>
</feature>
<dbReference type="InterPro" id="IPR018359">
    <property type="entry name" value="Bromodomain_CS"/>
</dbReference>
<feature type="compositionally biased region" description="Polar residues" evidence="3">
    <location>
        <begin position="476"/>
        <end position="486"/>
    </location>
</feature>
<feature type="region of interest" description="Disordered" evidence="3">
    <location>
        <begin position="347"/>
        <end position="368"/>
    </location>
</feature>
<evidence type="ECO:0000256" key="3">
    <source>
        <dbReference type="SAM" id="MobiDB-lite"/>
    </source>
</evidence>
<protein>
    <recommendedName>
        <fullName evidence="4">Bromo domain-containing protein</fullName>
    </recommendedName>
</protein>
<dbReference type="PANTHER" id="PTHR47809:SF2">
    <property type="entry name" value="DNA-BINDING BROMODOMAIN-CONTAINING PROTEIN"/>
    <property type="match status" value="1"/>
</dbReference>
<accession>A0A835V1Q0</accession>
<dbReference type="Proteomes" id="UP000636800">
    <property type="component" value="Chromosome 5"/>
</dbReference>
<feature type="region of interest" description="Disordered" evidence="3">
    <location>
        <begin position="1"/>
        <end position="121"/>
    </location>
</feature>
<dbReference type="InterPro" id="IPR036427">
    <property type="entry name" value="Bromodomain-like_sf"/>
</dbReference>
<dbReference type="InterPro" id="IPR001487">
    <property type="entry name" value="Bromodomain"/>
</dbReference>
<feature type="compositionally biased region" description="Basic and acidic residues" evidence="3">
    <location>
        <begin position="41"/>
        <end position="53"/>
    </location>
</feature>
<dbReference type="OrthoDB" id="10251508at2759"/>
<keyword evidence="6" id="KW-1185">Reference proteome</keyword>
<dbReference type="Gene3D" id="1.20.920.10">
    <property type="entry name" value="Bromodomain-like"/>
    <property type="match status" value="1"/>
</dbReference>
<dbReference type="EMBL" id="JADCNL010000005">
    <property type="protein sequence ID" value="KAG0480475.1"/>
    <property type="molecule type" value="Genomic_DNA"/>
</dbReference>
<feature type="compositionally biased region" description="Basic residues" evidence="3">
    <location>
        <begin position="83"/>
        <end position="93"/>
    </location>
</feature>
<dbReference type="PROSITE" id="PS00633">
    <property type="entry name" value="BROMODOMAIN_1"/>
    <property type="match status" value="1"/>
</dbReference>
<comment type="caution">
    <text evidence="5">The sequence shown here is derived from an EMBL/GenBank/DDBJ whole genome shotgun (WGS) entry which is preliminary data.</text>
</comment>
<evidence type="ECO:0000313" key="5">
    <source>
        <dbReference type="EMBL" id="KAG0480475.1"/>
    </source>
</evidence>
<feature type="compositionally biased region" description="Basic and acidic residues" evidence="3">
    <location>
        <begin position="461"/>
        <end position="473"/>
    </location>
</feature>
<dbReference type="SUPFAM" id="SSF47370">
    <property type="entry name" value="Bromodomain"/>
    <property type="match status" value="1"/>
</dbReference>
<dbReference type="PROSITE" id="PS50014">
    <property type="entry name" value="BROMODOMAIN_2"/>
    <property type="match status" value="1"/>
</dbReference>